<evidence type="ECO:0000313" key="7">
    <source>
        <dbReference type="EMBL" id="BAB39865.1"/>
    </source>
</evidence>
<dbReference type="Gene3D" id="3.30.190.10">
    <property type="entry name" value="Ribulose bisphosphate carboxylase, small subunit"/>
    <property type="match status" value="1"/>
</dbReference>
<dbReference type="InterPro" id="IPR000894">
    <property type="entry name" value="RuBisCO_ssu_dom"/>
</dbReference>
<dbReference type="InterPro" id="IPR024681">
    <property type="entry name" value="RuBisCO_ssu"/>
</dbReference>
<keyword evidence="2" id="KW-0113">Calvin cycle</keyword>
<sequence length="214" mass="22984">MAALTASLVSCPVAVAAKPARLASPAWPASLSPRRLSPPSPRGPSQTAAAPARCSCGSPLTTSSSRPSPTCPSDRRPDRQAGRLHHPSGWTPALEFSNAESAYVKDVANIRFTGGSASCNYYDNRYWAMYKLPMFGCTDASQVLAEIANAVKTFPDSYVRMAAFDAVRQVQTVAILVHRPASATDYRLPENPQPLIGCTTQLERPQYCKSLANL</sequence>
<organism evidence="7">
    <name type="scientific">Chlorella vulgaris</name>
    <name type="common">Green alga</name>
    <dbReference type="NCBI Taxonomy" id="3077"/>
    <lineage>
        <taxon>Eukaryota</taxon>
        <taxon>Viridiplantae</taxon>
        <taxon>Chlorophyta</taxon>
        <taxon>core chlorophytes</taxon>
        <taxon>Trebouxiophyceae</taxon>
        <taxon>Chlorellales</taxon>
        <taxon>Chlorellaceae</taxon>
        <taxon>Chlorella clade</taxon>
        <taxon>Chlorella</taxon>
    </lineage>
</organism>
<reference evidence="7" key="1">
    <citation type="submission" date="2001-03" db="EMBL/GenBank/DDBJ databases">
        <title>Chlorella cDNA sequence encoding the rbcS gene.</title>
        <authorList>
            <person name="Maki S."/>
            <person name="Yamada T."/>
        </authorList>
    </citation>
    <scope>NUCLEOTIDE SEQUENCE</scope>
</reference>
<dbReference type="AlphaFoldDB" id="Q9AVB6"/>
<dbReference type="CDD" id="cd03527">
    <property type="entry name" value="RuBisCO_small"/>
    <property type="match status" value="1"/>
</dbReference>
<dbReference type="PANTHER" id="PTHR31262">
    <property type="entry name" value="RIBULOSE BISPHOSPHATE CARBOXYLASE SMALL CHAIN 1, CHLOROPLASTIC"/>
    <property type="match status" value="1"/>
</dbReference>
<evidence type="ECO:0000256" key="3">
    <source>
        <dbReference type="ARBA" id="ARBA00023238"/>
    </source>
</evidence>
<dbReference type="SUPFAM" id="SSF55239">
    <property type="entry name" value="RuBisCO, small subunit"/>
    <property type="match status" value="1"/>
</dbReference>
<dbReference type="GO" id="GO:0016984">
    <property type="term" value="F:ribulose-bisphosphate carboxylase activity"/>
    <property type="evidence" value="ECO:0007669"/>
    <property type="project" value="UniProtKB-EC"/>
</dbReference>
<evidence type="ECO:0000256" key="4">
    <source>
        <dbReference type="ARBA" id="ARBA00023300"/>
    </source>
</evidence>
<dbReference type="SMART" id="SM00961">
    <property type="entry name" value="RuBisCO_small"/>
    <property type="match status" value="1"/>
</dbReference>
<dbReference type="EMBL" id="AB058647">
    <property type="protein sequence ID" value="BAB39865.1"/>
    <property type="molecule type" value="mRNA"/>
</dbReference>
<dbReference type="EC" id="4.1.1.39" evidence="7"/>
<feature type="region of interest" description="Disordered" evidence="5">
    <location>
        <begin position="24"/>
        <end position="89"/>
    </location>
</feature>
<evidence type="ECO:0000256" key="5">
    <source>
        <dbReference type="SAM" id="MobiDB-lite"/>
    </source>
</evidence>
<dbReference type="InterPro" id="IPR036385">
    <property type="entry name" value="RuBisCO_ssu_sf"/>
</dbReference>
<gene>
    <name evidence="7" type="primary">rbcS</name>
</gene>
<name>Q9AVB6_CHLVU</name>
<feature type="domain" description="Ribulose bisphosphate carboxylase small subunit" evidence="6">
    <location>
        <begin position="64"/>
        <end position="180"/>
    </location>
</feature>
<keyword evidence="7" id="KW-0456">Lyase</keyword>
<evidence type="ECO:0000256" key="1">
    <source>
        <dbReference type="ARBA" id="ARBA00022531"/>
    </source>
</evidence>
<dbReference type="GO" id="GO:0009853">
    <property type="term" value="P:photorespiration"/>
    <property type="evidence" value="ECO:0007669"/>
    <property type="project" value="UniProtKB-KW"/>
</dbReference>
<dbReference type="GO" id="GO:0019253">
    <property type="term" value="P:reductive pentose-phosphate cycle"/>
    <property type="evidence" value="ECO:0007669"/>
    <property type="project" value="UniProtKB-KW"/>
</dbReference>
<dbReference type="PANTHER" id="PTHR31262:SF0">
    <property type="entry name" value="RIBULOSE BISPHOSPHATE CARBOXYLASE SMALL SUBUNIT, CHLOROPLASTIC 1"/>
    <property type="match status" value="1"/>
</dbReference>
<keyword evidence="1" id="KW-0602">Photosynthesis</keyword>
<accession>Q9AVB6</accession>
<proteinExistence type="evidence at transcript level"/>
<dbReference type="Pfam" id="PF00101">
    <property type="entry name" value="RuBisCO_small"/>
    <property type="match status" value="1"/>
</dbReference>
<evidence type="ECO:0000256" key="2">
    <source>
        <dbReference type="ARBA" id="ARBA00022567"/>
    </source>
</evidence>
<keyword evidence="4" id="KW-0120">Carbon dioxide fixation</keyword>
<keyword evidence="3" id="KW-0601">Photorespiration</keyword>
<evidence type="ECO:0000259" key="6">
    <source>
        <dbReference type="SMART" id="SM00961"/>
    </source>
</evidence>
<feature type="compositionally biased region" description="Low complexity" evidence="5">
    <location>
        <begin position="58"/>
        <end position="72"/>
    </location>
</feature>
<protein>
    <submittedName>
        <fullName evidence="7">Ribulose-1,5-bisphosphate carboxylase small subunit</fullName>
        <ecNumber evidence="7">4.1.1.39</ecNumber>
    </submittedName>
</protein>